<feature type="compositionally biased region" description="Basic and acidic residues" evidence="1">
    <location>
        <begin position="162"/>
        <end position="180"/>
    </location>
</feature>
<feature type="compositionally biased region" description="Basic and acidic residues" evidence="1">
    <location>
        <begin position="1160"/>
        <end position="1174"/>
    </location>
</feature>
<feature type="compositionally biased region" description="Acidic residues" evidence="1">
    <location>
        <begin position="1611"/>
        <end position="1620"/>
    </location>
</feature>
<feature type="compositionally biased region" description="Basic and acidic residues" evidence="1">
    <location>
        <begin position="1044"/>
        <end position="1055"/>
    </location>
</feature>
<feature type="compositionally biased region" description="Polar residues" evidence="1">
    <location>
        <begin position="1967"/>
        <end position="1982"/>
    </location>
</feature>
<feature type="region of interest" description="Disordered" evidence="1">
    <location>
        <begin position="3791"/>
        <end position="3820"/>
    </location>
</feature>
<feature type="region of interest" description="Disordered" evidence="1">
    <location>
        <begin position="3549"/>
        <end position="3616"/>
    </location>
</feature>
<protein>
    <submittedName>
        <fullName evidence="2">Uncharacterized protein</fullName>
    </submittedName>
</protein>
<reference evidence="4" key="3">
    <citation type="journal article" date="2012" name="PLoS Pathog.">
        <title>Comparative genomics of the apicomplexan parasites Toxoplasma gondii and Neospora caninum: Coccidia differing in host range and transmission strategy.</title>
        <authorList>
            <person name="Reid A.J."/>
            <person name="Vermont S.J."/>
            <person name="Cotton J.A."/>
            <person name="Harris D."/>
            <person name="Hill-Cawthorne G.A."/>
            <person name="Konen-Waisman S."/>
            <person name="Latham S.M."/>
            <person name="Mourier T."/>
            <person name="Norton R."/>
            <person name="Quail M.A."/>
            <person name="Sanders M."/>
            <person name="Shanmugam D."/>
            <person name="Sohal A."/>
            <person name="Wasmuth J.D."/>
            <person name="Brunk B."/>
            <person name="Grigg M.E."/>
            <person name="Howard J.C."/>
            <person name="Parkinson J."/>
            <person name="Roos D.S."/>
            <person name="Trees A.J."/>
            <person name="Berriman M."/>
            <person name="Pain A."/>
            <person name="Wastling J.M."/>
        </authorList>
    </citation>
    <scope>NUCLEOTIDE SEQUENCE [LARGE SCALE GENOMIC DNA]</scope>
    <source>
        <strain evidence="4">Liverpool</strain>
    </source>
</reference>
<feature type="compositionally biased region" description="Basic and acidic residues" evidence="1">
    <location>
        <begin position="1252"/>
        <end position="1275"/>
    </location>
</feature>
<feature type="compositionally biased region" description="Polar residues" evidence="1">
    <location>
        <begin position="3088"/>
        <end position="3098"/>
    </location>
</feature>
<feature type="compositionally biased region" description="Basic and acidic residues" evidence="1">
    <location>
        <begin position="699"/>
        <end position="708"/>
    </location>
</feature>
<evidence type="ECO:0000313" key="3">
    <source>
        <dbReference type="EMBL" id="CEL65982.1"/>
    </source>
</evidence>
<feature type="compositionally biased region" description="Low complexity" evidence="1">
    <location>
        <begin position="2949"/>
        <end position="2963"/>
    </location>
</feature>
<accession>F0VE77</accession>
<feature type="region of interest" description="Disordered" evidence="1">
    <location>
        <begin position="1765"/>
        <end position="1852"/>
    </location>
</feature>
<dbReference type="Proteomes" id="UP000007494">
    <property type="component" value="Chromosome VI"/>
</dbReference>
<feature type="compositionally biased region" description="Polar residues" evidence="1">
    <location>
        <begin position="2140"/>
        <end position="2155"/>
    </location>
</feature>
<feature type="region of interest" description="Disordered" evidence="1">
    <location>
        <begin position="2538"/>
        <end position="2565"/>
    </location>
</feature>
<name>F0VE77_NEOCL</name>
<feature type="region of interest" description="Disordered" evidence="1">
    <location>
        <begin position="2064"/>
        <end position="2103"/>
    </location>
</feature>
<feature type="compositionally biased region" description="Polar residues" evidence="1">
    <location>
        <begin position="41"/>
        <end position="53"/>
    </location>
</feature>
<reference evidence="3" key="4">
    <citation type="journal article" date="2015" name="PLoS ONE">
        <title>Comprehensive Evaluation of Toxoplasma gondii VEG and Neospora caninum LIV Genomes with Tachyzoite Stage Transcriptome and Proteome Defines Novel Transcript Features.</title>
        <authorList>
            <person name="Ramaprasad A."/>
            <person name="Mourier T."/>
            <person name="Naeem R."/>
            <person name="Malas T.B."/>
            <person name="Moussa E."/>
            <person name="Panigrahi A."/>
            <person name="Vermont S.J."/>
            <person name="Otto T.D."/>
            <person name="Wastling J."/>
            <person name="Pain A."/>
        </authorList>
    </citation>
    <scope>NUCLEOTIDE SEQUENCE</scope>
    <source>
        <strain evidence="3">Liverpool</strain>
    </source>
</reference>
<feature type="compositionally biased region" description="Polar residues" evidence="1">
    <location>
        <begin position="3561"/>
        <end position="3581"/>
    </location>
</feature>
<keyword evidence="4" id="KW-1185">Reference proteome</keyword>
<dbReference type="EMBL" id="LN714480">
    <property type="protein sequence ID" value="CEL65982.1"/>
    <property type="molecule type" value="Genomic_DNA"/>
</dbReference>
<feature type="region of interest" description="Disordered" evidence="1">
    <location>
        <begin position="3662"/>
        <end position="3705"/>
    </location>
</feature>
<feature type="compositionally biased region" description="Basic and acidic residues" evidence="1">
    <location>
        <begin position="1621"/>
        <end position="1641"/>
    </location>
</feature>
<feature type="region of interest" description="Disordered" evidence="1">
    <location>
        <begin position="1686"/>
        <end position="1753"/>
    </location>
</feature>
<evidence type="ECO:0000313" key="4">
    <source>
        <dbReference type="Proteomes" id="UP000007494"/>
    </source>
</evidence>
<feature type="compositionally biased region" description="Basic and acidic residues" evidence="1">
    <location>
        <begin position="1818"/>
        <end position="1839"/>
    </location>
</feature>
<feature type="compositionally biased region" description="Polar residues" evidence="1">
    <location>
        <begin position="3686"/>
        <end position="3699"/>
    </location>
</feature>
<feature type="compositionally biased region" description="Polar residues" evidence="1">
    <location>
        <begin position="1226"/>
        <end position="1237"/>
    </location>
</feature>
<feature type="region of interest" description="Disordered" evidence="1">
    <location>
        <begin position="3001"/>
        <end position="3155"/>
    </location>
</feature>
<feature type="region of interest" description="Disordered" evidence="1">
    <location>
        <begin position="1447"/>
        <end position="1497"/>
    </location>
</feature>
<feature type="compositionally biased region" description="Polar residues" evidence="1">
    <location>
        <begin position="3791"/>
        <end position="3801"/>
    </location>
</feature>
<evidence type="ECO:0000313" key="2">
    <source>
        <dbReference type="EMBL" id="CBZ52021.1"/>
    </source>
</evidence>
<sequence>MQTPPATRSSRGTEPDQSGALQSILPLKNPPSYEVTVPPRVTSSFSRKSTQLLLSIPQARREPEKAAPSFPARNSQSLPPSCFARNRPSQQTTQQELCRFSASSAAAASVQRDDSALFQNRHKFSFATQPVRQIVPGHALQGYLGHALGDLKQGCVAVPMSDGRHSEIPAEEDAQRKETSTGKTTVAEGTEKENECRRKSLGGEGKKDNVLRRRRGETQGVELAETDHEEHGRGLQATDSRRRALKIIQKRDHNASAATREALARENGYGECRNDSRERGIPLRSEWRQFSFLPPCAPWKTVSLPVPSKVFHLNGNCRIRHSRSAESGTPAVSDTGIKSPGLLRPCSVVASSSSSQLPTTSTSPLRTCGLRNSVARSRNLSTPPLPNGGRWTRGIKETSVIQGSRGSSFSQPPLLHQQNTTNEALTALRRSQSAFFGGRRHSPSRPRPAFCPSHALAPLPPACGSTALSLPPVGFCFPPGPSRRLPSRPSPSRLLSHDTPVPSSCSLRVRSSFSPPLPLLAASARGPVSCSPSPVALCLVPVPPKFSSLSSGACRPAPAATLPSTLLSHLLPSLLARQPFIRPALSLPAEPSLPPATLGPVNVPAYRPTESGKRRALFPASASLTESECPSLRPDVLSGIMQERRLQTTIQERPTGPQPLSPVKDALSLGSRFQPSGGSRLPPARPSREIPSKCAKARYVSESRGLPREKRRSAGSLGGELGATRSSSCRIQVNRLHEAAAALPLTGNMFAVPGSASLSQSPRSFFSLESARSTAPEREADTQRREPIGSAFPGRTLGAKADRNGRMAVRRQRNLPMLSDGPEASRGHIAGCPFTPVFECKRGGSPGAQEAFACERNDSFPLPALPRGRHREDAEATTSSSTLRLRHATLDCLDPSHSEQGCPPSATAGIPEPTAAPVLCEHPQSPSPVCPHGFRTPHVSLERLSIQACACASTPETWRASQGEAAEATPTCFGAAAEAETEVVATRAAQDGNRGQELFSCRLNPEGPHTSLGEEESREGTNINEFVHLRPVGGRVTGVPCGGEQEKRSPRALEEPKEDEGQNACFQDSFSHVHVKIHKAVREAQTAAANAAAAAHAALEVNEKLCWGKGDSLLCSPGSRPVSSFPSCSPSGSTVSLPVDASREAAWPSLTLDECSESAPRSEDSVQRESRADGQQRNATHASDGDGFRETECPALVQPGVLTSSVTLTESPTLEECAVEGETAITRGSSTHASLQENRMGEAPVSISLETRLVDPHSDGRRREEREAREGRDGHSASQEKAIALQGQDAGEEKKGMRQVSSAGDWSPFAAYWSPRTGQSEDKAVRPIEERGVKETHRSRWRNDRNRLSTKRVSIGPDAVKRQGGVFSTGDTAGAAPTPPSAGIGRDGETVASRPCLLRRCGGSGFEPEKGSGAEREGSSSEFHVQSCTIGQETAYAFSVVPEKDTTPGGLFAPSPRPLRAHLNGTPVWGSESNGERSLLAGQPSKQERSPPKRECYADCPPRPAHCRFLSGRRIRSRSCEPLRSLPCSRLETNVRSNPENDDSPLCPPQEESAPQRVGTSSHLLRVLLTESEHTRIRTRSERAGKAPDACGSEHELRRETRRGERRESQETDETGEEAEDRLLDRTATRELCEGSRKTTEDDIGLTQLSEIEYGTSAPAFEATLDLQLEGNPQGESCEECSFASALADRPIPEKEPFPAPTTFPRRTRDASRTKEPEEARSRSREGTDTSSEAKPRTCAPVVEDEASTGQEQNLLRGLSQTLGVASRANGGQEETQRLKRASASEQTQRRERKAGSKTPDDFPNSFQHPGGFRRQQRVQDRLPEGRGQESETDGEHKMGNRANAKQGPRGRHRECFQRQLLLQQELLRQQQKLLILEREKLALQHPDNFAFPLPVFGACPVHSNDSEPPLSRSHSLEPAAGSSASPQGEDRSRRGVRNRSEERTERDMREARRNVTRPACRRHRSPSQTKPPFNACHSSWRLQPGTETKADDADEELSRYLQTPRGAEKPWRDETGLQSPSSPSGKGRRVGGIGDRVPSPLPSPEALADGVFIRKSRAEAWRLESSETAHSRIDARRGESFGVQTSPTASREDAESLSTVSQDVTEAVENCDSLRLPSEEVASAATAYVMADAPEKESQCPSAPSALSTETGTSPPFAGTCERGANSSLPPAAQEHPHSGDAGRIGVVKNSDSRNEHQKPALPPCFLLLAPVPRVAVLSGSAQEAVYPLYDGTGRETAQESGASSSPGRVRGSSRPHVSAASASYAQTEQAPRDSGRVPPQSEEPLTKRLAQGERRPRSWTPSGPSCMYSGKSGDLKAEVEPRISSGAREAPGENAWPRSTQEQNELTEQSKVTGADRDVSAAMATLEDGSGTGGNAVLGMSEPFSDSTPHDEALHTSGVPYSVAVTLPDTGELPPSSTTVSLFSISPEDEKRAWEASRRRERDPRNALHCVSFLQTCPSSEGKGGLPVDESAANQKIPEAWNTCAQRTTPLAGRGRDLEQIKTIFDWDEHPGYWKKQSEVLMLREKLDQLGEARRMQQSQRHQLSARPSASCTEKPKARHAGRMPAKAAALRQSGFLRGSCPSPKLFCHPDRPQPPLLPLLTDLVRQFSFPHSVSPLETNGTLLPFRTVSSPARSSSGASNHGRSTVSYPSLSENTSERYCPANETCAAPSQFHSFRRKSAPSLRISSDKPRLHKACSLIESCVERVAERWEVFRPLCSVENTKPERGRLGGHSAESYRARFLRQKQMQEAKHREKRQAIGKHQNAALSLSAEHSPWFVDPRDARREGGAALPTTLAKVRHGGSIKDHILIRLIPSSDATFANDAAQGDRKRDSGKAKKDARQQQAQEQGMDTWLGKLFDEAGMGRTMASAPASQPLPRASGFHCTLQSSCGQKAASPRRVGDATPPVRDSRKTWAPDNVGRGQDGGCAIGRQPKVVEPSSDDCDVEPLPSVSLLKSPSVETAASPAERTRSVIRVPPRETSDRIERERAMATATISELGPLSSDGLPRKYGEPQREQAPEVTRAQEREHPPFSPCVPELGTRKRAPLHETLVGVHTAYRTTGTGREGSLDSSCEEGKRNRFAASTEANPVQQNESRLQRRASHGPVSTDVQKTVEDREEGNCLSRGANRQQTVSEVPGPPQPPSHKEPRLQRTVETQATTGFPRAIRTDGHAVPKSGNGTPDTGVRNRVDAAFYRQNTGVCELAEDQHVSSLPVDRVKMGGETDIHVICRNRRQLGGSLPAERRREAAEEDAGTTRLQHTIRDQELFQKTEGELQETWGQTQRTAEQSRLKVALENMREPSQTALLTAEPHVGDALRAARGGSFWWPTEDIEAAASVSCSGGKSLHRPLSDRETCERSAASTVPAPARTGRTDPPTPADKPRPEPQANRTGSPRRSDLPQHAGISPPLERQATGATTARRPALRRVESLAATRLLLRAKQHALDALEPKSGQTDSSAPDRNSHGCVTKSEDGREPFPFKPAVRRATPRLRELCAPRTGTTDSCQARQEALRVLSALKARQVELLSQTHRQPTDRNACSNAFRLSSTAASTGTSDGPSETRSPTANSPSRETLHGATSQEKCKAMGNSQIPPSASPDHLLSGAGTEPASARSREVKVDFLQKHSQDIDCMRTCAGTNNPFHAQPSRSASYTSVECGGIEEPLQTRTNGPGGKLGGAPEWGDLPQTLSTGELSNSSSHLRLRTKCPRDEDSQFVTKVQTKVQFQRYEGAELPQSQAVPRQAVPGPDEPEIAHEKKFVSGVSCEETRHHEVCGCVRLSEANCYSRKLGSSRRTSYGASESGNAADPVITLLPKTGGQRNSQDLKSCGGDSEICYGWSQRQQHNRKLREENFRRTSTPRLLALAHELIMPETLIDKSVAENHIPQGIKRGKEAVVHVGDMVKSDYVLTSFVTAGAGETECSLFPAFR</sequence>
<feature type="region of interest" description="Disordered" evidence="1">
    <location>
        <begin position="863"/>
        <end position="882"/>
    </location>
</feature>
<feature type="compositionally biased region" description="Basic and acidic residues" evidence="1">
    <location>
        <begin position="1707"/>
        <end position="1736"/>
    </location>
</feature>
<reference evidence="2" key="1">
    <citation type="submission" date="2011-02" db="EMBL/GenBank/DDBJ databases">
        <authorList>
            <person name="Aslett M."/>
        </authorList>
    </citation>
    <scope>NUCLEOTIDE SEQUENCE</scope>
    <source>
        <strain evidence="2">Liverpool</strain>
    </source>
</reference>
<feature type="region of interest" description="Disordered" evidence="1">
    <location>
        <begin position="2896"/>
        <end position="2987"/>
    </location>
</feature>
<feature type="region of interest" description="Disordered" evidence="1">
    <location>
        <begin position="671"/>
        <end position="723"/>
    </location>
</feature>
<feature type="compositionally biased region" description="Low complexity" evidence="1">
    <location>
        <begin position="3549"/>
        <end position="3559"/>
    </location>
</feature>
<organism evidence="2 4">
    <name type="scientific">Neospora caninum (strain Liverpool)</name>
    <dbReference type="NCBI Taxonomy" id="572307"/>
    <lineage>
        <taxon>Eukaryota</taxon>
        <taxon>Sar</taxon>
        <taxon>Alveolata</taxon>
        <taxon>Apicomplexa</taxon>
        <taxon>Conoidasida</taxon>
        <taxon>Coccidia</taxon>
        <taxon>Eucoccidiorida</taxon>
        <taxon>Eimeriorina</taxon>
        <taxon>Sarcocystidae</taxon>
        <taxon>Neospora</taxon>
    </lineage>
</organism>
<feature type="region of interest" description="Disordered" evidence="1">
    <location>
        <begin position="1213"/>
        <end position="1293"/>
    </location>
</feature>
<feature type="compositionally biased region" description="Basic and acidic residues" evidence="1">
    <location>
        <begin position="1486"/>
        <end position="1497"/>
    </location>
</feature>
<feature type="compositionally biased region" description="Polar residues" evidence="1">
    <location>
        <begin position="2262"/>
        <end position="2271"/>
    </location>
</feature>
<dbReference type="RefSeq" id="XP_003882053.1">
    <property type="nucleotide sequence ID" value="XM_003882004.1"/>
</dbReference>
<feature type="compositionally biased region" description="Polar residues" evidence="1">
    <location>
        <begin position="2339"/>
        <end position="2354"/>
    </location>
</feature>
<dbReference type="VEuPathDB" id="ToxoDB:NCLIV_018110"/>
<feature type="compositionally biased region" description="Polar residues" evidence="1">
    <location>
        <begin position="1"/>
        <end position="21"/>
    </location>
</feature>
<gene>
    <name evidence="3" type="ORF">BN1204_018110</name>
    <name evidence="2" type="ORF">NCLIV_018110</name>
</gene>
<feature type="compositionally biased region" description="Polar residues" evidence="1">
    <location>
        <begin position="2538"/>
        <end position="2554"/>
    </location>
</feature>
<feature type="compositionally biased region" description="Basic and acidic residues" evidence="1">
    <location>
        <begin position="2286"/>
        <end position="2298"/>
    </location>
</feature>
<feature type="compositionally biased region" description="Basic and acidic residues" evidence="1">
    <location>
        <begin position="1571"/>
        <end position="1610"/>
    </location>
</feature>
<feature type="region of interest" description="Disordered" evidence="1">
    <location>
        <begin position="2630"/>
        <end position="2655"/>
    </location>
</feature>
<feature type="region of interest" description="Disordered" evidence="1">
    <location>
        <begin position="2136"/>
        <end position="2199"/>
    </location>
</feature>
<feature type="region of interest" description="Disordered" evidence="1">
    <location>
        <begin position="1"/>
        <end position="90"/>
    </location>
</feature>
<feature type="region of interest" description="Disordered" evidence="1">
    <location>
        <begin position="2236"/>
        <end position="2358"/>
    </location>
</feature>
<dbReference type="EMBL" id="FR823387">
    <property type="protein sequence ID" value="CBZ52021.1"/>
    <property type="molecule type" value="Genomic_DNA"/>
</dbReference>
<feature type="compositionally biased region" description="Basic and acidic residues" evidence="1">
    <location>
        <begin position="1407"/>
        <end position="1419"/>
    </location>
</feature>
<dbReference type="InParanoid" id="F0VE77"/>
<dbReference type="GeneID" id="13444809"/>
<feature type="region of interest" description="Disordered" evidence="1">
    <location>
        <begin position="2824"/>
        <end position="2854"/>
    </location>
</feature>
<proteinExistence type="predicted"/>
<feature type="region of interest" description="Disordered" evidence="1">
    <location>
        <begin position="770"/>
        <end position="799"/>
    </location>
</feature>
<feature type="compositionally biased region" description="Basic and acidic residues" evidence="1">
    <location>
        <begin position="1929"/>
        <end position="1954"/>
    </location>
</feature>
<feature type="compositionally biased region" description="Polar residues" evidence="1">
    <location>
        <begin position="3453"/>
        <end position="3462"/>
    </location>
</feature>
<feature type="compositionally biased region" description="Basic and acidic residues" evidence="1">
    <location>
        <begin position="2064"/>
        <end position="2080"/>
    </location>
</feature>
<feature type="region of interest" description="Disordered" evidence="1">
    <location>
        <begin position="1361"/>
        <end position="1424"/>
    </location>
</feature>
<feature type="compositionally biased region" description="Basic and acidic residues" evidence="1">
    <location>
        <begin position="2007"/>
        <end position="2016"/>
    </location>
</feature>
<feature type="compositionally biased region" description="Basic and acidic residues" evidence="1">
    <location>
        <begin position="189"/>
        <end position="198"/>
    </location>
</feature>
<feature type="compositionally biased region" description="Polar residues" evidence="1">
    <location>
        <begin position="2644"/>
        <end position="2655"/>
    </location>
</feature>
<reference evidence="2" key="2">
    <citation type="submission" date="2011-03" db="EMBL/GenBank/DDBJ databases">
        <title>Comparative genomics and transcriptomics of Neospora caninum and Toxoplasma gondii.</title>
        <authorList>
            <person name="Reid A.J."/>
            <person name="Sohal A."/>
            <person name="Harris D."/>
            <person name="Quail M."/>
            <person name="Sanders M."/>
            <person name="Berriman M."/>
            <person name="Wastling J.M."/>
            <person name="Pain A."/>
        </authorList>
    </citation>
    <scope>NUCLEOTIDE SEQUENCE</scope>
    <source>
        <strain evidence="2">Liverpool</strain>
    </source>
</reference>
<feature type="region of interest" description="Disordered" evidence="1">
    <location>
        <begin position="3450"/>
        <end position="3486"/>
    </location>
</feature>
<feature type="compositionally biased region" description="Low complexity" evidence="1">
    <location>
        <begin position="2242"/>
        <end position="2256"/>
    </location>
</feature>
<feature type="region of interest" description="Disordered" evidence="1">
    <location>
        <begin position="3342"/>
        <end position="3427"/>
    </location>
</feature>
<feature type="compositionally biased region" description="Basic and acidic residues" evidence="1">
    <location>
        <begin position="3009"/>
        <end position="3033"/>
    </location>
</feature>
<feature type="region of interest" description="Disordered" evidence="1">
    <location>
        <begin position="1905"/>
        <end position="2047"/>
    </location>
</feature>
<feature type="region of interest" description="Disordered" evidence="1">
    <location>
        <begin position="1148"/>
        <end position="1191"/>
    </location>
</feature>
<evidence type="ECO:0000256" key="1">
    <source>
        <dbReference type="SAM" id="MobiDB-lite"/>
    </source>
</evidence>
<feature type="region of interest" description="Disordered" evidence="1">
    <location>
        <begin position="1533"/>
        <end position="1641"/>
    </location>
</feature>
<feature type="compositionally biased region" description="Basic and acidic residues" evidence="1">
    <location>
        <begin position="2829"/>
        <end position="2844"/>
    </location>
</feature>
<feature type="compositionally biased region" description="Low complexity" evidence="1">
    <location>
        <begin position="2632"/>
        <end position="2642"/>
    </location>
</feature>
<feature type="compositionally biased region" description="Basic and acidic residues" evidence="1">
    <location>
        <begin position="775"/>
        <end position="787"/>
    </location>
</feature>
<feature type="region of interest" description="Disordered" evidence="1">
    <location>
        <begin position="1037"/>
        <end position="1063"/>
    </location>
</feature>
<feature type="region of interest" description="Disordered" evidence="1">
    <location>
        <begin position="162"/>
        <end position="239"/>
    </location>
</feature>